<dbReference type="AlphaFoldDB" id="A0AAN8IN65"/>
<evidence type="ECO:0000313" key="3">
    <source>
        <dbReference type="Proteomes" id="UP001331761"/>
    </source>
</evidence>
<keyword evidence="3" id="KW-1185">Reference proteome</keyword>
<proteinExistence type="predicted"/>
<comment type="caution">
    <text evidence="2">The sequence shown here is derived from an EMBL/GenBank/DDBJ whole genome shotgun (WGS) entry which is preliminary data.</text>
</comment>
<sequence>MREGPLQRRVREQVLRENKVENRWCDHILSEDAHFERPAVASVLRTGSDRVPHVLVSQASTDLRRTRSESQLVAKALDSISVSSSVSGGTEDEIISVYTLSSLGSEPINEHVIPTMDDIVDHDGTLTPSVLTPRAKDDTLTPGMTMANVEKEVAAAGLVPPTSLGGQMAESVSSIASSLSLATEDGAEEDGGGLSRNRPQSTRKQRLHVALQASKRKVL</sequence>
<organism evidence="2 3">
    <name type="scientific">Trichostrongylus colubriformis</name>
    <name type="common">Black scour worm</name>
    <dbReference type="NCBI Taxonomy" id="6319"/>
    <lineage>
        <taxon>Eukaryota</taxon>
        <taxon>Metazoa</taxon>
        <taxon>Ecdysozoa</taxon>
        <taxon>Nematoda</taxon>
        <taxon>Chromadorea</taxon>
        <taxon>Rhabditida</taxon>
        <taxon>Rhabditina</taxon>
        <taxon>Rhabditomorpha</taxon>
        <taxon>Strongyloidea</taxon>
        <taxon>Trichostrongylidae</taxon>
        <taxon>Trichostrongylus</taxon>
    </lineage>
</organism>
<name>A0AAN8IN65_TRICO</name>
<feature type="region of interest" description="Disordered" evidence="1">
    <location>
        <begin position="180"/>
        <end position="219"/>
    </location>
</feature>
<dbReference type="Proteomes" id="UP001331761">
    <property type="component" value="Unassembled WGS sequence"/>
</dbReference>
<dbReference type="EMBL" id="WIXE01007159">
    <property type="protein sequence ID" value="KAK5980669.1"/>
    <property type="molecule type" value="Genomic_DNA"/>
</dbReference>
<protein>
    <submittedName>
        <fullName evidence="2">Uncharacterized protein</fullName>
    </submittedName>
</protein>
<gene>
    <name evidence="2" type="ORF">GCK32_016484</name>
</gene>
<evidence type="ECO:0000313" key="2">
    <source>
        <dbReference type="EMBL" id="KAK5980669.1"/>
    </source>
</evidence>
<feature type="non-terminal residue" evidence="2">
    <location>
        <position position="219"/>
    </location>
</feature>
<accession>A0AAN8IN65</accession>
<reference evidence="2 3" key="1">
    <citation type="submission" date="2019-10" db="EMBL/GenBank/DDBJ databases">
        <title>Assembly and Annotation for the nematode Trichostrongylus colubriformis.</title>
        <authorList>
            <person name="Martin J."/>
        </authorList>
    </citation>
    <scope>NUCLEOTIDE SEQUENCE [LARGE SCALE GENOMIC DNA]</scope>
    <source>
        <strain evidence="2">G859</strain>
        <tissue evidence="2">Whole worm</tissue>
    </source>
</reference>
<evidence type="ECO:0000256" key="1">
    <source>
        <dbReference type="SAM" id="MobiDB-lite"/>
    </source>
</evidence>